<feature type="domain" description="HTH tetR-type" evidence="5">
    <location>
        <begin position="12"/>
        <end position="72"/>
    </location>
</feature>
<organism evidence="6 7">
    <name type="scientific">Pseudosporangium ferrugineum</name>
    <dbReference type="NCBI Taxonomy" id="439699"/>
    <lineage>
        <taxon>Bacteria</taxon>
        <taxon>Bacillati</taxon>
        <taxon>Actinomycetota</taxon>
        <taxon>Actinomycetes</taxon>
        <taxon>Micromonosporales</taxon>
        <taxon>Micromonosporaceae</taxon>
        <taxon>Pseudosporangium</taxon>
    </lineage>
</organism>
<protein>
    <submittedName>
        <fullName evidence="6">TetR family transcriptional regulator</fullName>
    </submittedName>
</protein>
<dbReference type="PANTHER" id="PTHR30055:SF234">
    <property type="entry name" value="HTH-TYPE TRANSCRIPTIONAL REGULATOR BETI"/>
    <property type="match status" value="1"/>
</dbReference>
<dbReference type="SUPFAM" id="SSF46689">
    <property type="entry name" value="Homeodomain-like"/>
    <property type="match status" value="1"/>
</dbReference>
<dbReference type="InterPro" id="IPR041347">
    <property type="entry name" value="MftR_C"/>
</dbReference>
<dbReference type="Pfam" id="PF17754">
    <property type="entry name" value="TetR_C_14"/>
    <property type="match status" value="1"/>
</dbReference>
<dbReference type="InterPro" id="IPR009057">
    <property type="entry name" value="Homeodomain-like_sf"/>
</dbReference>
<dbReference type="PROSITE" id="PS50977">
    <property type="entry name" value="HTH_TETR_2"/>
    <property type="match status" value="1"/>
</dbReference>
<gene>
    <name evidence="6" type="ORF">CLV70_102337</name>
</gene>
<evidence type="ECO:0000256" key="2">
    <source>
        <dbReference type="ARBA" id="ARBA00023125"/>
    </source>
</evidence>
<dbReference type="EMBL" id="PVZG01000002">
    <property type="protein sequence ID" value="PRY32126.1"/>
    <property type="molecule type" value="Genomic_DNA"/>
</dbReference>
<feature type="DNA-binding region" description="H-T-H motif" evidence="4">
    <location>
        <begin position="35"/>
        <end position="54"/>
    </location>
</feature>
<keyword evidence="2 4" id="KW-0238">DNA-binding</keyword>
<dbReference type="RefSeq" id="WP_106125333.1">
    <property type="nucleotide sequence ID" value="NZ_PVZG01000002.1"/>
</dbReference>
<reference evidence="6 7" key="1">
    <citation type="submission" date="2018-03" db="EMBL/GenBank/DDBJ databases">
        <title>Genomic Encyclopedia of Archaeal and Bacterial Type Strains, Phase II (KMG-II): from individual species to whole genera.</title>
        <authorList>
            <person name="Goeker M."/>
        </authorList>
    </citation>
    <scope>NUCLEOTIDE SEQUENCE [LARGE SCALE GENOMIC DNA]</scope>
    <source>
        <strain evidence="6 7">DSM 45348</strain>
    </source>
</reference>
<comment type="caution">
    <text evidence="6">The sequence shown here is derived from an EMBL/GenBank/DDBJ whole genome shotgun (WGS) entry which is preliminary data.</text>
</comment>
<name>A0A2T0SFD0_9ACTN</name>
<evidence type="ECO:0000256" key="4">
    <source>
        <dbReference type="PROSITE-ProRule" id="PRU00335"/>
    </source>
</evidence>
<dbReference type="GO" id="GO:0000976">
    <property type="term" value="F:transcription cis-regulatory region binding"/>
    <property type="evidence" value="ECO:0007669"/>
    <property type="project" value="TreeGrafter"/>
</dbReference>
<evidence type="ECO:0000313" key="6">
    <source>
        <dbReference type="EMBL" id="PRY32126.1"/>
    </source>
</evidence>
<dbReference type="PRINTS" id="PR00455">
    <property type="entry name" value="HTHTETR"/>
</dbReference>
<evidence type="ECO:0000259" key="5">
    <source>
        <dbReference type="PROSITE" id="PS50977"/>
    </source>
</evidence>
<evidence type="ECO:0000256" key="1">
    <source>
        <dbReference type="ARBA" id="ARBA00023015"/>
    </source>
</evidence>
<dbReference type="AlphaFoldDB" id="A0A2T0SFD0"/>
<keyword evidence="3" id="KW-0804">Transcription</keyword>
<proteinExistence type="predicted"/>
<dbReference type="InterPro" id="IPR001647">
    <property type="entry name" value="HTH_TetR"/>
</dbReference>
<dbReference type="Gene3D" id="1.10.10.60">
    <property type="entry name" value="Homeodomain-like"/>
    <property type="match status" value="1"/>
</dbReference>
<dbReference type="InterPro" id="IPR050109">
    <property type="entry name" value="HTH-type_TetR-like_transc_reg"/>
</dbReference>
<keyword evidence="1" id="KW-0805">Transcription regulation</keyword>
<keyword evidence="7" id="KW-1185">Reference proteome</keyword>
<dbReference type="Pfam" id="PF00440">
    <property type="entry name" value="TetR_N"/>
    <property type="match status" value="1"/>
</dbReference>
<evidence type="ECO:0000256" key="3">
    <source>
        <dbReference type="ARBA" id="ARBA00023163"/>
    </source>
</evidence>
<dbReference type="PANTHER" id="PTHR30055">
    <property type="entry name" value="HTH-TYPE TRANSCRIPTIONAL REGULATOR RUTR"/>
    <property type="match status" value="1"/>
</dbReference>
<evidence type="ECO:0000313" key="7">
    <source>
        <dbReference type="Proteomes" id="UP000239209"/>
    </source>
</evidence>
<dbReference type="Gene3D" id="1.10.357.10">
    <property type="entry name" value="Tetracycline Repressor, domain 2"/>
    <property type="match status" value="1"/>
</dbReference>
<dbReference type="GO" id="GO:0003700">
    <property type="term" value="F:DNA-binding transcription factor activity"/>
    <property type="evidence" value="ECO:0007669"/>
    <property type="project" value="TreeGrafter"/>
</dbReference>
<dbReference type="Proteomes" id="UP000239209">
    <property type="component" value="Unassembled WGS sequence"/>
</dbReference>
<sequence>MTEPGRRERKKAATRRAIADTALRMFLERGYDAVGIREIAAAADVAITTLFAHFPSKEALVFDEDGKREEWLVRAVTDREPGRSVPQALRHQLHVTVRDFARPGTAPFWELVDSSPALREYASTMWLRHEDALAGAIAADLGLAEPSPACRAFARYVLGVYPLAREAEDPAAAVDEIFDLITPGWEAVVSRAAAPEPGPRPRPSRR</sequence>
<accession>A0A2T0SFD0</accession>
<dbReference type="OrthoDB" id="5185169at2"/>